<comment type="caution">
    <text evidence="2">The sequence shown here is derived from an EMBL/GenBank/DDBJ whole genome shotgun (WGS) entry which is preliminary data.</text>
</comment>
<reference evidence="2 3" key="1">
    <citation type="submission" date="2024-09" db="EMBL/GenBank/DDBJ databases">
        <authorList>
            <person name="Sun Q."/>
            <person name="Mori K."/>
        </authorList>
    </citation>
    <scope>NUCLEOTIDE SEQUENCE [LARGE SCALE GENOMIC DNA]</scope>
    <source>
        <strain evidence="2 3">JCM 6917</strain>
    </source>
</reference>
<protein>
    <submittedName>
        <fullName evidence="2">CU044_2847 family protein</fullName>
    </submittedName>
</protein>
<sequence length="119" mass="12216">MLTPDAVRIPLDDGSSILVQVDAGEAPADSRGPVKAGRIADAVRELPRSVQEAMVPVTTMARAVLDQLRQAGPDEVTVEFGVNLAAQAGVVIAKSEANCHLRVAMTWNGAGTTGDPGAG</sequence>
<dbReference type="EMBL" id="JBHMCY010000008">
    <property type="protein sequence ID" value="MFB9462388.1"/>
    <property type="molecule type" value="Genomic_DNA"/>
</dbReference>
<organism evidence="2 3">
    <name type="scientific">Streptomyces cinereospinus</name>
    <dbReference type="NCBI Taxonomy" id="285561"/>
    <lineage>
        <taxon>Bacteria</taxon>
        <taxon>Bacillati</taxon>
        <taxon>Actinomycetota</taxon>
        <taxon>Actinomycetes</taxon>
        <taxon>Kitasatosporales</taxon>
        <taxon>Streptomycetaceae</taxon>
        <taxon>Streptomyces</taxon>
    </lineage>
</organism>
<dbReference type="NCBIfam" id="NF041216">
    <property type="entry name" value="CU044_2847_fam"/>
    <property type="match status" value="1"/>
</dbReference>
<dbReference type="Proteomes" id="UP001589709">
    <property type="component" value="Unassembled WGS sequence"/>
</dbReference>
<evidence type="ECO:0000313" key="2">
    <source>
        <dbReference type="EMBL" id="MFB9462388.1"/>
    </source>
</evidence>
<name>A0ABV5MWI1_9ACTN</name>
<dbReference type="Pfam" id="PF19493">
    <property type="entry name" value="Trypco1"/>
    <property type="match status" value="1"/>
</dbReference>
<feature type="domain" description="Trypsin-co-occurring" evidence="1">
    <location>
        <begin position="9"/>
        <end position="108"/>
    </location>
</feature>
<dbReference type="InterPro" id="IPR045794">
    <property type="entry name" value="Trypco1"/>
</dbReference>
<keyword evidence="3" id="KW-1185">Reference proteome</keyword>
<evidence type="ECO:0000259" key="1">
    <source>
        <dbReference type="Pfam" id="PF19493"/>
    </source>
</evidence>
<accession>A0ABV5MWI1</accession>
<evidence type="ECO:0000313" key="3">
    <source>
        <dbReference type="Proteomes" id="UP001589709"/>
    </source>
</evidence>
<gene>
    <name evidence="2" type="ORF">ACFF45_06580</name>
</gene>
<dbReference type="RefSeq" id="WP_381343148.1">
    <property type="nucleotide sequence ID" value="NZ_JBHMCY010000008.1"/>
</dbReference>
<proteinExistence type="predicted"/>